<evidence type="ECO:0000259" key="1">
    <source>
        <dbReference type="Pfam" id="PF08241"/>
    </source>
</evidence>
<protein>
    <recommendedName>
        <fullName evidence="1">Methyltransferase type 11 domain-containing protein</fullName>
    </recommendedName>
</protein>
<feature type="domain" description="Methyltransferase type 11" evidence="1">
    <location>
        <begin position="125"/>
        <end position="213"/>
    </location>
</feature>
<reference evidence="2 3" key="1">
    <citation type="journal article" date="2016" name="Environ. Microbiol.">
        <title>Genomic resolution of a cold subsurface aquifer community provides metabolic insights for novel microbes adapted to high CO concentrations.</title>
        <authorList>
            <person name="Probst A.J."/>
            <person name="Castelle C.J."/>
            <person name="Singh A."/>
            <person name="Brown C.T."/>
            <person name="Anantharaman K."/>
            <person name="Sharon I."/>
            <person name="Hug L.A."/>
            <person name="Burstein D."/>
            <person name="Emerson J.B."/>
            <person name="Thomas B.C."/>
            <person name="Banfield J.F."/>
        </authorList>
    </citation>
    <scope>NUCLEOTIDE SEQUENCE [LARGE SCALE GENOMIC DNA]</scope>
    <source>
        <strain evidence="2">CG2_30_39_24</strain>
    </source>
</reference>
<dbReference type="CDD" id="cd02440">
    <property type="entry name" value="AdoMet_MTases"/>
    <property type="match status" value="1"/>
</dbReference>
<accession>A0A1J5FNW6</accession>
<dbReference type="InterPro" id="IPR008928">
    <property type="entry name" value="6-hairpin_glycosidase_sf"/>
</dbReference>
<dbReference type="Proteomes" id="UP000183922">
    <property type="component" value="Unassembled WGS sequence"/>
</dbReference>
<dbReference type="STRING" id="1805236.AUK13_00360"/>
<dbReference type="SUPFAM" id="SSF48208">
    <property type="entry name" value="Six-hairpin glycosidases"/>
    <property type="match status" value="1"/>
</dbReference>
<dbReference type="GO" id="GO:0005975">
    <property type="term" value="P:carbohydrate metabolic process"/>
    <property type="evidence" value="ECO:0007669"/>
    <property type="project" value="InterPro"/>
</dbReference>
<dbReference type="EMBL" id="MNYR01000007">
    <property type="protein sequence ID" value="OIP56744.1"/>
    <property type="molecule type" value="Genomic_DNA"/>
</dbReference>
<comment type="caution">
    <text evidence="2">The sequence shown here is derived from an EMBL/GenBank/DDBJ whole genome shotgun (WGS) entry which is preliminary data.</text>
</comment>
<name>A0A1J5FNW6_9BACT</name>
<dbReference type="Pfam" id="PF08241">
    <property type="entry name" value="Methyltransf_11"/>
    <property type="match status" value="1"/>
</dbReference>
<dbReference type="InterPro" id="IPR029063">
    <property type="entry name" value="SAM-dependent_MTases_sf"/>
</dbReference>
<evidence type="ECO:0000313" key="2">
    <source>
        <dbReference type="EMBL" id="OIP56744.1"/>
    </source>
</evidence>
<dbReference type="SUPFAM" id="SSF53335">
    <property type="entry name" value="S-adenosyl-L-methionine-dependent methyltransferases"/>
    <property type="match status" value="1"/>
</dbReference>
<dbReference type="InterPro" id="IPR013216">
    <property type="entry name" value="Methyltransf_11"/>
</dbReference>
<organism evidence="2 3">
    <name type="scientific">Candidatus Kuenenbacteria bacterium CG2_30_39_24</name>
    <dbReference type="NCBI Taxonomy" id="1805236"/>
    <lineage>
        <taxon>Bacteria</taxon>
        <taxon>Candidatus Kueneniibacteriota</taxon>
    </lineage>
</organism>
<evidence type="ECO:0000313" key="3">
    <source>
        <dbReference type="Proteomes" id="UP000183922"/>
    </source>
</evidence>
<dbReference type="GO" id="GO:0008757">
    <property type="term" value="F:S-adenosylmethionine-dependent methyltransferase activity"/>
    <property type="evidence" value="ECO:0007669"/>
    <property type="project" value="InterPro"/>
</dbReference>
<dbReference type="Gene3D" id="3.40.50.150">
    <property type="entry name" value="Vaccinia Virus protein VP39"/>
    <property type="match status" value="1"/>
</dbReference>
<gene>
    <name evidence="2" type="ORF">AUK13_00360</name>
</gene>
<dbReference type="Gene3D" id="1.50.10.20">
    <property type="match status" value="1"/>
</dbReference>
<dbReference type="AlphaFoldDB" id="A0A1J5FNW6"/>
<proteinExistence type="predicted"/>
<dbReference type="Gene3D" id="2.20.25.10">
    <property type="match status" value="1"/>
</dbReference>
<sequence length="732" mass="84529">MNQKANQLDPKFLQILRCPLRSCRADLISSQNDNSRGLKCTNCGTYYPIIRDIPVLFPNQNYSPETHIRHWDLKENAASYARKYNGYEKKQGTPWGLYTHTSEMRAIDKLVKKVKLDLSDKTIFDAGCGNGRLLSFYGQAKNKIGLDSSLELLIDLKSRHPDYWLICAQLEDMPFEDAISDFTASIRVFQHIKSPEQAYSEMVRLTKPSGYISLELYNKLNLKELYKRIRMFKPIDKFWSWGLDYDRYYSYREIESWSRDNFIKIQGYSGAGWGIHFYLFEPLKFRGLAPHWLQKPVYCFFLKLEDILGLWPFFNKTMEKVCFIGSQQTSPKKPFYIKRITNRFRRKKEIKQAKKLQNQLADRNYAFIGNDFKHLEQTINWLKQAQDATPDSGVSRGYGLVKDNKTNSYGWQPLYPETSGYIIPTFLKAAELLSSKDLIRRATLMADWELNIIYPDGAVHGGNITALPNKAIFDTGQVIRGLSSIHKQTGKTKYLDAAIKSADWILQSEHNKQGHWQTNSASSVSAETTTYYTYAIAPLAELGLEQDKQKYIDLAHRVGNYTLSKQNVAGWFDGADFKQGDDYLLHSLAYTIDGLFDIGIFLKEEKFIHAAKHALNQILKNMEKNGRIPARLDNHWQPAASYACLTGIAQIAITSLKIFEYTKHERYYNKAYQAKEYLKACQNNMDNTPVAKGALWGSWPICGDYGKYQALNWPPKFMADLLMRFIKLEQKK</sequence>
<dbReference type="SUPFAM" id="SSF158997">
    <property type="entry name" value="Trm112p-like"/>
    <property type="match status" value="1"/>
</dbReference>